<dbReference type="Gene3D" id="3.40.225.10">
    <property type="entry name" value="Class II aldolase/adducin N-terminal domain"/>
    <property type="match status" value="1"/>
</dbReference>
<dbReference type="InterPro" id="IPR036409">
    <property type="entry name" value="Aldolase_II/adducin_N_sf"/>
</dbReference>
<evidence type="ECO:0000313" key="4">
    <source>
        <dbReference type="EMBL" id="THF75206.1"/>
    </source>
</evidence>
<dbReference type="OrthoDB" id="9794581at2"/>
<feature type="domain" description="Class II aldolase/adducin N-terminal" evidence="3">
    <location>
        <begin position="5"/>
        <end position="181"/>
    </location>
</feature>
<organism evidence="4 5">
    <name type="scientific">Metabacillus sediminilitoris</name>
    <dbReference type="NCBI Taxonomy" id="2567941"/>
    <lineage>
        <taxon>Bacteria</taxon>
        <taxon>Bacillati</taxon>
        <taxon>Bacillota</taxon>
        <taxon>Bacilli</taxon>
        <taxon>Bacillales</taxon>
        <taxon>Bacillaceae</taxon>
        <taxon>Metabacillus</taxon>
    </lineage>
</organism>
<dbReference type="GO" id="GO:0019323">
    <property type="term" value="P:pentose catabolic process"/>
    <property type="evidence" value="ECO:0007669"/>
    <property type="project" value="TreeGrafter"/>
</dbReference>
<keyword evidence="5" id="KW-1185">Reference proteome</keyword>
<dbReference type="SUPFAM" id="SSF53639">
    <property type="entry name" value="AraD/HMP-PK domain-like"/>
    <property type="match status" value="1"/>
</dbReference>
<protein>
    <submittedName>
        <fullName evidence="4">Class II aldolase/adducin family protein</fullName>
    </submittedName>
</protein>
<reference evidence="4 5" key="1">
    <citation type="submission" date="2019-04" db="EMBL/GenBank/DDBJ databases">
        <title>Bacillus sediminilitoris sp. nov., isolated from a tidal flat sediment on the East China Sea.</title>
        <authorList>
            <person name="Wei Y."/>
            <person name="Mao H."/>
            <person name="Fang J."/>
        </authorList>
    </citation>
    <scope>NUCLEOTIDE SEQUENCE [LARGE SCALE GENOMIC DNA]</scope>
    <source>
        <strain evidence="4 5">DSL-17</strain>
    </source>
</reference>
<dbReference type="SMART" id="SM01007">
    <property type="entry name" value="Aldolase_II"/>
    <property type="match status" value="1"/>
</dbReference>
<accession>A0A4S4BMS6</accession>
<name>A0A4S4BMS6_9BACI</name>
<dbReference type="PANTHER" id="PTHR22789">
    <property type="entry name" value="FUCULOSE PHOSPHATE ALDOLASE"/>
    <property type="match status" value="1"/>
</dbReference>
<evidence type="ECO:0000256" key="2">
    <source>
        <dbReference type="ARBA" id="ARBA00023239"/>
    </source>
</evidence>
<evidence type="ECO:0000313" key="5">
    <source>
        <dbReference type="Proteomes" id="UP000310334"/>
    </source>
</evidence>
<evidence type="ECO:0000259" key="3">
    <source>
        <dbReference type="SMART" id="SM01007"/>
    </source>
</evidence>
<dbReference type="Proteomes" id="UP000310334">
    <property type="component" value="Unassembled WGS sequence"/>
</dbReference>
<dbReference type="PANTHER" id="PTHR22789:SF0">
    <property type="entry name" value="3-OXO-TETRONATE 4-PHOSPHATE DECARBOXYLASE-RELATED"/>
    <property type="match status" value="1"/>
</dbReference>
<dbReference type="RefSeq" id="WP_136358688.1">
    <property type="nucleotide sequence ID" value="NZ_CP046266.1"/>
</dbReference>
<dbReference type="GO" id="GO:0005829">
    <property type="term" value="C:cytosol"/>
    <property type="evidence" value="ECO:0007669"/>
    <property type="project" value="TreeGrafter"/>
</dbReference>
<keyword evidence="1" id="KW-0479">Metal-binding</keyword>
<dbReference type="GO" id="GO:0046872">
    <property type="term" value="F:metal ion binding"/>
    <property type="evidence" value="ECO:0007669"/>
    <property type="project" value="UniProtKB-KW"/>
</dbReference>
<dbReference type="AlphaFoldDB" id="A0A4S4BMS6"/>
<sequence length="219" mass="25071">MDEKQQLITTGHYLMSNHLAWGTSGNISARVDENRMVITASGTFMEDLCMEDFVECRIDTGEKIGARKASKETPMHLGIYRERKDVNAILHSSPFYTTLFACSNEPILSELFIETMYYLENIAYVDYYHPGSQELADEVSEKAPEANIIMMRNHGVVVFDDSISEARMRLETLEMTCRMILKAKESGVQLRRIPEKTVQGFLEDSHYKPRKRLVGKTTN</sequence>
<dbReference type="InterPro" id="IPR050197">
    <property type="entry name" value="Aldolase_class_II_sugar_metab"/>
</dbReference>
<dbReference type="InterPro" id="IPR001303">
    <property type="entry name" value="Aldolase_II/adducin_N"/>
</dbReference>
<keyword evidence="2" id="KW-0456">Lyase</keyword>
<evidence type="ECO:0000256" key="1">
    <source>
        <dbReference type="ARBA" id="ARBA00022723"/>
    </source>
</evidence>
<gene>
    <name evidence="4" type="ORF">E6W99_24255</name>
</gene>
<comment type="caution">
    <text evidence="4">The sequence shown here is derived from an EMBL/GenBank/DDBJ whole genome shotgun (WGS) entry which is preliminary data.</text>
</comment>
<dbReference type="GO" id="GO:0016832">
    <property type="term" value="F:aldehyde-lyase activity"/>
    <property type="evidence" value="ECO:0007669"/>
    <property type="project" value="TreeGrafter"/>
</dbReference>
<dbReference type="Pfam" id="PF00596">
    <property type="entry name" value="Aldolase_II"/>
    <property type="match status" value="1"/>
</dbReference>
<dbReference type="EMBL" id="SSNT01000029">
    <property type="protein sequence ID" value="THF75206.1"/>
    <property type="molecule type" value="Genomic_DNA"/>
</dbReference>
<proteinExistence type="predicted"/>